<dbReference type="Pfam" id="PF22990">
    <property type="entry name" value="ABHD16_N"/>
    <property type="match status" value="1"/>
</dbReference>
<protein>
    <submittedName>
        <fullName evidence="7">Uncharacterized protein</fullName>
    </submittedName>
</protein>
<dbReference type="Proteomes" id="UP000749559">
    <property type="component" value="Unassembled WGS sequence"/>
</dbReference>
<feature type="domain" description="AB hydrolase-1" evidence="5">
    <location>
        <begin position="283"/>
        <end position="384"/>
    </location>
</feature>
<dbReference type="FunFam" id="3.40.50.1820:FF:000074">
    <property type="entry name" value="Abhydrolase domain containing 16A"/>
    <property type="match status" value="1"/>
</dbReference>
<comment type="caution">
    <text evidence="7">The sequence shown here is derived from an EMBL/GenBank/DDBJ whole genome shotgun (WGS) entry which is preliminary data.</text>
</comment>
<feature type="transmembrane region" description="Helical" evidence="4">
    <location>
        <begin position="86"/>
        <end position="107"/>
    </location>
</feature>
<keyword evidence="4" id="KW-1133">Transmembrane helix</keyword>
<keyword evidence="4" id="KW-0472">Membrane</keyword>
<evidence type="ECO:0000256" key="4">
    <source>
        <dbReference type="SAM" id="Phobius"/>
    </source>
</evidence>
<comment type="similarity">
    <text evidence="1">Belongs to the AB hydrolase superfamily. ABHD16 family.</text>
</comment>
<dbReference type="OrthoDB" id="6412627at2759"/>
<evidence type="ECO:0000313" key="7">
    <source>
        <dbReference type="EMBL" id="CAH1787288.1"/>
    </source>
</evidence>
<reference evidence="7" key="1">
    <citation type="submission" date="2022-03" db="EMBL/GenBank/DDBJ databases">
        <authorList>
            <person name="Martin C."/>
        </authorList>
    </citation>
    <scope>NUCLEOTIDE SEQUENCE</scope>
</reference>
<dbReference type="PANTHER" id="PTHR12277:SF72">
    <property type="entry name" value="BAT5L PROTEIN"/>
    <property type="match status" value="1"/>
</dbReference>
<dbReference type="GO" id="GO:0047372">
    <property type="term" value="F:monoacylglycerol lipase activity"/>
    <property type="evidence" value="ECO:0007669"/>
    <property type="project" value="TreeGrafter"/>
</dbReference>
<evidence type="ECO:0000313" key="8">
    <source>
        <dbReference type="Proteomes" id="UP000749559"/>
    </source>
</evidence>
<feature type="domain" description="Phosphatidylserine Lipase ABHD16 N-terminal" evidence="6">
    <location>
        <begin position="39"/>
        <end position="146"/>
    </location>
</feature>
<dbReference type="GO" id="GO:0052651">
    <property type="term" value="P:monoacylglycerol catabolic process"/>
    <property type="evidence" value="ECO:0007669"/>
    <property type="project" value="TreeGrafter"/>
</dbReference>
<evidence type="ECO:0000256" key="1">
    <source>
        <dbReference type="ARBA" id="ARBA00009709"/>
    </source>
</evidence>
<sequence>MLSLIYDSNKVSNFNFTGKKEGWKNSVLMKKKCSFYFQGMVYTPNGLESTCNTVIKWMKFAWSLSYWTSPVLLPIMYRRGFFTREGAIYLIEYASIAGLVLCFSYWLRGLGRYNNPDYVAFVAILHNAQENFTLQNKALLSRYDFDFFAWPVEYSWAEGQRGDGSKPKIQVPKRTRSFADSFTRIPCDVISYIGAHTFGRRMVYPGATGLMNALVSPMLMEGRKKLVEERQGIRTKLLSEDLNEIDTMFVDRRHTSSINGQTLVVTSEGNAGFYEIGCACTPLEAGYSVLGWNHPGFAGSTGVPLPDSEQNAVDVVMQFAINKLGFQPDQIVLFAWSIGGYTATWAAMNYPDVKAVVLDATFDDLTPLAVAKMPESWQGLIRNTVRQYMHLNIAEQLCQYPGPILIIRRSKDEIITTKEPGHIGSNRGNDLLVKLLQHRYPKVVDESTLSTFRLWLELAREDQIQLMSQYDIDDDYCTSLFRSHIAEHSESYPMQIGDGMNVELKIQLTLFLASKYMDDFDATHCTPLPALYFRMPWKITF</sequence>
<name>A0A8S4P3G5_OWEFU</name>
<dbReference type="SUPFAM" id="SSF53474">
    <property type="entry name" value="alpha/beta-Hydrolases"/>
    <property type="match status" value="1"/>
</dbReference>
<evidence type="ECO:0000259" key="6">
    <source>
        <dbReference type="Pfam" id="PF22990"/>
    </source>
</evidence>
<dbReference type="Gene3D" id="3.40.50.1820">
    <property type="entry name" value="alpha/beta hydrolase"/>
    <property type="match status" value="1"/>
</dbReference>
<accession>A0A8S4P3G5</accession>
<keyword evidence="2" id="KW-0378">Hydrolase</keyword>
<evidence type="ECO:0000259" key="5">
    <source>
        <dbReference type="Pfam" id="PF00561"/>
    </source>
</evidence>
<dbReference type="InterPro" id="IPR054518">
    <property type="entry name" value="ABHD16_N"/>
</dbReference>
<keyword evidence="3" id="KW-0443">Lipid metabolism</keyword>
<evidence type="ECO:0000256" key="3">
    <source>
        <dbReference type="ARBA" id="ARBA00023098"/>
    </source>
</evidence>
<dbReference type="GO" id="GO:0004620">
    <property type="term" value="F:phospholipase activity"/>
    <property type="evidence" value="ECO:0007669"/>
    <property type="project" value="TreeGrafter"/>
</dbReference>
<keyword evidence="8" id="KW-1185">Reference proteome</keyword>
<evidence type="ECO:0000256" key="2">
    <source>
        <dbReference type="ARBA" id="ARBA00022801"/>
    </source>
</evidence>
<dbReference type="EMBL" id="CAIIXF020000006">
    <property type="protein sequence ID" value="CAH1787288.1"/>
    <property type="molecule type" value="Genomic_DNA"/>
</dbReference>
<organism evidence="7 8">
    <name type="scientific">Owenia fusiformis</name>
    <name type="common">Polychaete worm</name>
    <dbReference type="NCBI Taxonomy" id="6347"/>
    <lineage>
        <taxon>Eukaryota</taxon>
        <taxon>Metazoa</taxon>
        <taxon>Spiralia</taxon>
        <taxon>Lophotrochozoa</taxon>
        <taxon>Annelida</taxon>
        <taxon>Polychaeta</taxon>
        <taxon>Sedentaria</taxon>
        <taxon>Canalipalpata</taxon>
        <taxon>Sabellida</taxon>
        <taxon>Oweniida</taxon>
        <taxon>Oweniidae</taxon>
        <taxon>Owenia</taxon>
    </lineage>
</organism>
<proteinExistence type="inferred from homology"/>
<dbReference type="PANTHER" id="PTHR12277">
    <property type="entry name" value="ALPHA/BETA HYDROLASE DOMAIN-CONTAINING PROTEIN"/>
    <property type="match status" value="1"/>
</dbReference>
<gene>
    <name evidence="7" type="ORF">OFUS_LOCUS13027</name>
</gene>
<dbReference type="InterPro" id="IPR000073">
    <property type="entry name" value="AB_hydrolase_1"/>
</dbReference>
<dbReference type="Pfam" id="PF00561">
    <property type="entry name" value="Abhydrolase_1"/>
    <property type="match status" value="1"/>
</dbReference>
<dbReference type="AlphaFoldDB" id="A0A8S4P3G5"/>
<dbReference type="InterPro" id="IPR029058">
    <property type="entry name" value="AB_hydrolase_fold"/>
</dbReference>
<keyword evidence="4" id="KW-0812">Transmembrane</keyword>
<dbReference type="GO" id="GO:0012505">
    <property type="term" value="C:endomembrane system"/>
    <property type="evidence" value="ECO:0007669"/>
    <property type="project" value="TreeGrafter"/>
</dbReference>
<dbReference type="GO" id="GO:0006660">
    <property type="term" value="P:phosphatidylserine catabolic process"/>
    <property type="evidence" value="ECO:0007669"/>
    <property type="project" value="TreeGrafter"/>
</dbReference>